<dbReference type="RefSeq" id="WP_009502136.1">
    <property type="nucleotide sequence ID" value="NZ_ANIN01000002.1"/>
</dbReference>
<reference evidence="2 3" key="1">
    <citation type="journal article" date="2013" name="Genome Announc.">
        <title>Genome Sequence of Moraxella macacae 0408225, a Novel Bacterial Species Isolated from a Cynomolgus Macaque with Epistaxis.</title>
        <authorList>
            <person name="Ladner J.T."/>
            <person name="Whitehouse C.A."/>
            <person name="Koroleva G.I."/>
            <person name="Palacios G.F."/>
        </authorList>
    </citation>
    <scope>NUCLEOTIDE SEQUENCE [LARGE SCALE GENOMIC DNA]</scope>
    <source>
        <strain evidence="2 3">0408225</strain>
    </source>
</reference>
<evidence type="ECO:0000256" key="1">
    <source>
        <dbReference type="SAM" id="Phobius"/>
    </source>
</evidence>
<keyword evidence="1" id="KW-0472">Membrane</keyword>
<keyword evidence="3" id="KW-1185">Reference proteome</keyword>
<accession>L2F808</accession>
<dbReference type="AlphaFoldDB" id="L2F808"/>
<name>L2F808_9GAMM</name>
<keyword evidence="1" id="KW-0812">Transmembrane</keyword>
<protein>
    <submittedName>
        <fullName evidence="2">Uncharacterized protein</fullName>
    </submittedName>
</protein>
<proteinExistence type="predicted"/>
<organism evidence="2 3">
    <name type="scientific">Moraxella macacae 0408225</name>
    <dbReference type="NCBI Taxonomy" id="1230338"/>
    <lineage>
        <taxon>Bacteria</taxon>
        <taxon>Pseudomonadati</taxon>
        <taxon>Pseudomonadota</taxon>
        <taxon>Gammaproteobacteria</taxon>
        <taxon>Moraxellales</taxon>
        <taxon>Moraxellaceae</taxon>
        <taxon>Moraxella</taxon>
    </lineage>
</organism>
<dbReference type="Proteomes" id="UP000023795">
    <property type="component" value="Unassembled WGS sequence"/>
</dbReference>
<gene>
    <name evidence="2" type="ORF">MOMA_08451</name>
</gene>
<evidence type="ECO:0000313" key="2">
    <source>
        <dbReference type="EMBL" id="ELA08578.1"/>
    </source>
</evidence>
<feature type="transmembrane region" description="Helical" evidence="1">
    <location>
        <begin position="32"/>
        <end position="53"/>
    </location>
</feature>
<dbReference type="EMBL" id="ANIN01000002">
    <property type="protein sequence ID" value="ELA08578.1"/>
    <property type="molecule type" value="Genomic_DNA"/>
</dbReference>
<evidence type="ECO:0000313" key="3">
    <source>
        <dbReference type="Proteomes" id="UP000023795"/>
    </source>
</evidence>
<keyword evidence="1" id="KW-1133">Transmembrane helix</keyword>
<sequence length="60" mass="7054">MNQLNIPPHDKIDNLNITDEIRYKPTITMHSLMWVLVIMCVFAFLFVVGFSLFKSPQWLS</sequence>
<comment type="caution">
    <text evidence="2">The sequence shown here is derived from an EMBL/GenBank/DDBJ whole genome shotgun (WGS) entry which is preliminary data.</text>
</comment>
<dbReference type="PATRIC" id="fig|1230338.3.peg.1809"/>